<dbReference type="EMBL" id="SDMP01000003">
    <property type="protein sequence ID" value="RYR67312.1"/>
    <property type="molecule type" value="Genomic_DNA"/>
</dbReference>
<accession>A0A445DVT6</accession>
<comment type="caution">
    <text evidence="1">The sequence shown here is derived from an EMBL/GenBank/DDBJ whole genome shotgun (WGS) entry which is preliminary data.</text>
</comment>
<name>A0A445DVT6_ARAHY</name>
<dbReference type="Proteomes" id="UP000289738">
    <property type="component" value="Chromosome A03"/>
</dbReference>
<organism evidence="1 2">
    <name type="scientific">Arachis hypogaea</name>
    <name type="common">Peanut</name>
    <dbReference type="NCBI Taxonomy" id="3818"/>
    <lineage>
        <taxon>Eukaryota</taxon>
        <taxon>Viridiplantae</taxon>
        <taxon>Streptophyta</taxon>
        <taxon>Embryophyta</taxon>
        <taxon>Tracheophyta</taxon>
        <taxon>Spermatophyta</taxon>
        <taxon>Magnoliopsida</taxon>
        <taxon>eudicotyledons</taxon>
        <taxon>Gunneridae</taxon>
        <taxon>Pentapetalae</taxon>
        <taxon>rosids</taxon>
        <taxon>fabids</taxon>
        <taxon>Fabales</taxon>
        <taxon>Fabaceae</taxon>
        <taxon>Papilionoideae</taxon>
        <taxon>50 kb inversion clade</taxon>
        <taxon>dalbergioids sensu lato</taxon>
        <taxon>Dalbergieae</taxon>
        <taxon>Pterocarpus clade</taxon>
        <taxon>Arachis</taxon>
    </lineage>
</organism>
<dbReference type="AlphaFoldDB" id="A0A445DVT6"/>
<gene>
    <name evidence="1" type="ORF">Ahy_A03g013638</name>
</gene>
<sequence length="83" mass="9607">MAPVEKFVAELLRDLKLWLVEAGKVTSLRECIFNPFKLNLWLSSRVLYTTTTTIETLIGDRQPFWISTTLLGVPGWKRRTKLV</sequence>
<keyword evidence="2" id="KW-1185">Reference proteome</keyword>
<reference evidence="1 2" key="1">
    <citation type="submission" date="2019-01" db="EMBL/GenBank/DDBJ databases">
        <title>Sequencing of cultivated peanut Arachis hypogaea provides insights into genome evolution and oil improvement.</title>
        <authorList>
            <person name="Chen X."/>
        </authorList>
    </citation>
    <scope>NUCLEOTIDE SEQUENCE [LARGE SCALE GENOMIC DNA]</scope>
    <source>
        <strain evidence="2">cv. Fuhuasheng</strain>
        <tissue evidence="1">Leaves</tissue>
    </source>
</reference>
<protein>
    <submittedName>
        <fullName evidence="1">Uncharacterized protein</fullName>
    </submittedName>
</protein>
<evidence type="ECO:0000313" key="1">
    <source>
        <dbReference type="EMBL" id="RYR67312.1"/>
    </source>
</evidence>
<evidence type="ECO:0000313" key="2">
    <source>
        <dbReference type="Proteomes" id="UP000289738"/>
    </source>
</evidence>
<proteinExistence type="predicted"/>